<keyword evidence="3 5" id="KW-0369">Histidine metabolism</keyword>
<feature type="binding site" evidence="5">
    <location>
        <position position="243"/>
    </location>
    <ligand>
        <name>Mn(2+)</name>
        <dbReference type="ChEBI" id="CHEBI:29035"/>
        <label>2</label>
    </ligand>
</feature>
<dbReference type="GO" id="GO:0030145">
    <property type="term" value="F:manganese ion binding"/>
    <property type="evidence" value="ECO:0007669"/>
    <property type="project" value="UniProtKB-UniRule"/>
</dbReference>
<feature type="binding site" evidence="5">
    <location>
        <position position="154"/>
    </location>
    <ligand>
        <name>Mn(2+)</name>
        <dbReference type="ChEBI" id="CHEBI:29035"/>
        <label>2</label>
    </ligand>
</feature>
<dbReference type="EC" id="3.5.3.8" evidence="5 6"/>
<evidence type="ECO:0000256" key="6">
    <source>
        <dbReference type="NCBIfam" id="TIGR01227"/>
    </source>
</evidence>
<dbReference type="GO" id="GO:0019557">
    <property type="term" value="P:L-histidine catabolic process to glutamate and formate"/>
    <property type="evidence" value="ECO:0007669"/>
    <property type="project" value="UniProtKB-UniPathway"/>
</dbReference>
<comment type="function">
    <text evidence="5">Catalyzes the conversion of N-formimidoyl-L-glutamate to L-glutamate and formamide.</text>
</comment>
<feature type="binding site" evidence="5">
    <location>
        <position position="156"/>
    </location>
    <ligand>
        <name>Mn(2+)</name>
        <dbReference type="ChEBI" id="CHEBI:29035"/>
        <label>1</label>
    </ligand>
</feature>
<organism evidence="8 9">
    <name type="scientific">Spartinivicinus marinus</name>
    <dbReference type="NCBI Taxonomy" id="2994442"/>
    <lineage>
        <taxon>Bacteria</taxon>
        <taxon>Pseudomonadati</taxon>
        <taxon>Pseudomonadota</taxon>
        <taxon>Gammaproteobacteria</taxon>
        <taxon>Oceanospirillales</taxon>
        <taxon>Zooshikellaceae</taxon>
        <taxon>Spartinivicinus</taxon>
    </lineage>
</organism>
<dbReference type="Pfam" id="PF00491">
    <property type="entry name" value="Arginase"/>
    <property type="match status" value="1"/>
</dbReference>
<dbReference type="RefSeq" id="WP_180570330.1">
    <property type="nucleotide sequence ID" value="NZ_JACCKB010000039.1"/>
</dbReference>
<evidence type="ECO:0000256" key="1">
    <source>
        <dbReference type="ARBA" id="ARBA00022723"/>
    </source>
</evidence>
<dbReference type="AlphaFoldDB" id="A0A853IE34"/>
<dbReference type="PANTHER" id="PTHR11358:SF35">
    <property type="entry name" value="FORMIMIDOYLGLUTAMASE"/>
    <property type="match status" value="1"/>
</dbReference>
<dbReference type="Proteomes" id="UP000569732">
    <property type="component" value="Unassembled WGS sequence"/>
</dbReference>
<dbReference type="InterPro" id="IPR023696">
    <property type="entry name" value="Ureohydrolase_dom_sf"/>
</dbReference>
<comment type="cofactor">
    <cofactor evidence="5">
        <name>Mn(2+)</name>
        <dbReference type="ChEBI" id="CHEBI:29035"/>
    </cofactor>
    <text evidence="5">Binds 2 manganese ions per subunit.</text>
</comment>
<keyword evidence="2 5" id="KW-0378">Hydrolase</keyword>
<dbReference type="InterPro" id="IPR005923">
    <property type="entry name" value="HutG"/>
</dbReference>
<feature type="binding site" evidence="5">
    <location>
        <position position="243"/>
    </location>
    <ligand>
        <name>Mn(2+)</name>
        <dbReference type="ChEBI" id="CHEBI:29035"/>
        <label>1</label>
    </ligand>
</feature>
<name>A0A853IE34_9GAMM</name>
<keyword evidence="1 5" id="KW-0479">Metal-binding</keyword>
<dbReference type="GO" id="GO:0050415">
    <property type="term" value="F:formimidoylglutamase activity"/>
    <property type="evidence" value="ECO:0007669"/>
    <property type="project" value="UniProtKB-UniRule"/>
</dbReference>
<sequence length="319" mass="35343">MYKPANMSLWQGRVDEFEGEAGLRWHQLIQPFKPGVAAGVTILGFASDAGVKRNQGRLGASQGPFNARQVLANLPNRLSRPVYDAGDIICSNDQLEFAQLTLACQVEMLLAARHFPLIIGGGHEVAWGSYQGLAKYAEGCHQQPVIGIINFDAHFDLRQDAKPSSGTPFRQIAEYCQTQQSPFKYCCLGISEPSNTPALFNRAQQLEVSYRLDRDMSWQQLPAIEAQLDQFIQQCDWLYLTVCLDVFPSAIAPGVSAPAVCGVELALIEHLIQNKIKPAIDANGFPKLKLADIAEFNPEFDRDQQTARLVARLTELITR</sequence>
<dbReference type="HAMAP" id="MF_00737">
    <property type="entry name" value="Formimidoylglutam"/>
    <property type="match status" value="1"/>
</dbReference>
<dbReference type="UniPathway" id="UPA00379">
    <property type="reaction ID" value="UER00552"/>
</dbReference>
<comment type="similarity">
    <text evidence="5 7">Belongs to the arginase family.</text>
</comment>
<evidence type="ECO:0000256" key="5">
    <source>
        <dbReference type="HAMAP-Rule" id="MF_00737"/>
    </source>
</evidence>
<comment type="caution">
    <text evidence="8">The sequence shown here is derived from an EMBL/GenBank/DDBJ whole genome shotgun (WGS) entry which is preliminary data.</text>
</comment>
<comment type="catalytic activity">
    <reaction evidence="5">
        <text>N-formimidoyl-L-glutamate + H2O = formamide + L-glutamate</text>
        <dbReference type="Rhea" id="RHEA:22492"/>
        <dbReference type="ChEBI" id="CHEBI:15377"/>
        <dbReference type="ChEBI" id="CHEBI:16397"/>
        <dbReference type="ChEBI" id="CHEBI:29985"/>
        <dbReference type="ChEBI" id="CHEBI:58928"/>
        <dbReference type="EC" id="3.5.3.8"/>
    </reaction>
</comment>
<dbReference type="InterPro" id="IPR006035">
    <property type="entry name" value="Ureohydrolase"/>
</dbReference>
<reference evidence="8 9" key="1">
    <citation type="submission" date="2020-07" db="EMBL/GenBank/DDBJ databases">
        <title>Endozoicomonas sp. nov., isolated from sediment.</title>
        <authorList>
            <person name="Gu T."/>
        </authorList>
    </citation>
    <scope>NUCLEOTIDE SEQUENCE [LARGE SCALE GENOMIC DNA]</scope>
    <source>
        <strain evidence="8 9">SM1973</strain>
    </source>
</reference>
<accession>A0A853IE34</accession>
<feature type="binding site" evidence="5">
    <location>
        <position position="245"/>
    </location>
    <ligand>
        <name>Mn(2+)</name>
        <dbReference type="ChEBI" id="CHEBI:29035"/>
        <label>2</label>
    </ligand>
</feature>
<evidence type="ECO:0000313" key="9">
    <source>
        <dbReference type="Proteomes" id="UP000569732"/>
    </source>
</evidence>
<evidence type="ECO:0000256" key="2">
    <source>
        <dbReference type="ARBA" id="ARBA00022801"/>
    </source>
</evidence>
<feature type="binding site" evidence="5">
    <location>
        <position position="152"/>
    </location>
    <ligand>
        <name>Mn(2+)</name>
        <dbReference type="ChEBI" id="CHEBI:29035"/>
        <label>1</label>
    </ligand>
</feature>
<evidence type="ECO:0000256" key="7">
    <source>
        <dbReference type="PROSITE-ProRule" id="PRU00742"/>
    </source>
</evidence>
<dbReference type="CDD" id="cd09988">
    <property type="entry name" value="Formimidoylglutamase"/>
    <property type="match status" value="1"/>
</dbReference>
<feature type="binding site" evidence="5">
    <location>
        <position position="123"/>
    </location>
    <ligand>
        <name>Mn(2+)</name>
        <dbReference type="ChEBI" id="CHEBI:29035"/>
        <label>1</label>
    </ligand>
</feature>
<evidence type="ECO:0000256" key="3">
    <source>
        <dbReference type="ARBA" id="ARBA00022808"/>
    </source>
</evidence>
<evidence type="ECO:0000313" key="8">
    <source>
        <dbReference type="EMBL" id="NYZ68314.1"/>
    </source>
</evidence>
<proteinExistence type="inferred from homology"/>
<feature type="binding site" evidence="5">
    <location>
        <position position="152"/>
    </location>
    <ligand>
        <name>Mn(2+)</name>
        <dbReference type="ChEBI" id="CHEBI:29035"/>
        <label>2</label>
    </ligand>
</feature>
<evidence type="ECO:0000256" key="4">
    <source>
        <dbReference type="ARBA" id="ARBA00023211"/>
    </source>
</evidence>
<protein>
    <recommendedName>
        <fullName evidence="5 6">Formimidoylglutamase</fullName>
        <ecNumber evidence="5 6">3.5.3.8</ecNumber>
    </recommendedName>
    <alternativeName>
        <fullName evidence="5">Formiminoglutamase</fullName>
    </alternativeName>
    <alternativeName>
        <fullName evidence="5">Formiminoglutamate hydrolase</fullName>
    </alternativeName>
</protein>
<keyword evidence="9" id="KW-1185">Reference proteome</keyword>
<dbReference type="EMBL" id="JACCKB010000039">
    <property type="protein sequence ID" value="NYZ68314.1"/>
    <property type="molecule type" value="Genomic_DNA"/>
</dbReference>
<comment type="pathway">
    <text evidence="5">Amino-acid degradation; L-histidine degradation into L-glutamate; L-glutamate from N-formimidoyl-L-glutamate (hydrolase route): step 1/1.</text>
</comment>
<dbReference type="PROSITE" id="PS51409">
    <property type="entry name" value="ARGINASE_2"/>
    <property type="match status" value="1"/>
</dbReference>
<keyword evidence="4 5" id="KW-0464">Manganese</keyword>
<dbReference type="SUPFAM" id="SSF52768">
    <property type="entry name" value="Arginase/deacetylase"/>
    <property type="match status" value="1"/>
</dbReference>
<dbReference type="NCBIfam" id="TIGR01227">
    <property type="entry name" value="hutG"/>
    <property type="match status" value="1"/>
</dbReference>
<dbReference type="GO" id="GO:0019556">
    <property type="term" value="P:L-histidine catabolic process to glutamate and formamide"/>
    <property type="evidence" value="ECO:0007669"/>
    <property type="project" value="UniProtKB-UniRule"/>
</dbReference>
<dbReference type="Gene3D" id="3.40.800.10">
    <property type="entry name" value="Ureohydrolase domain"/>
    <property type="match status" value="1"/>
</dbReference>
<dbReference type="GO" id="GO:0033389">
    <property type="term" value="P:putrescine biosynthetic process from arginine, via agmatine"/>
    <property type="evidence" value="ECO:0007669"/>
    <property type="project" value="TreeGrafter"/>
</dbReference>
<dbReference type="PANTHER" id="PTHR11358">
    <property type="entry name" value="ARGINASE/AGMATINASE"/>
    <property type="match status" value="1"/>
</dbReference>
<dbReference type="GO" id="GO:0008783">
    <property type="term" value="F:agmatinase activity"/>
    <property type="evidence" value="ECO:0007669"/>
    <property type="project" value="TreeGrafter"/>
</dbReference>
<gene>
    <name evidence="5" type="primary">hutG</name>
    <name evidence="8" type="ORF">H0A36_20055</name>
</gene>